<evidence type="ECO:0000256" key="1">
    <source>
        <dbReference type="ARBA" id="ARBA00005298"/>
    </source>
</evidence>
<evidence type="ECO:0000256" key="3">
    <source>
        <dbReference type="SAM" id="MobiDB-lite"/>
    </source>
</evidence>
<feature type="compositionally biased region" description="Basic and acidic residues" evidence="3">
    <location>
        <begin position="394"/>
        <end position="404"/>
    </location>
</feature>
<evidence type="ECO:0000259" key="4">
    <source>
        <dbReference type="SMART" id="SM01017"/>
    </source>
</evidence>
<keyword evidence="2" id="KW-0716">Sensory transduction</keyword>
<feature type="domain" description="Arrestin C-terminal-like" evidence="4">
    <location>
        <begin position="171"/>
        <end position="305"/>
    </location>
</feature>
<evidence type="ECO:0000313" key="5">
    <source>
        <dbReference type="EMBL" id="CAG6638871.1"/>
    </source>
</evidence>
<accession>A0A8D8QV53</accession>
<dbReference type="GO" id="GO:0015031">
    <property type="term" value="P:protein transport"/>
    <property type="evidence" value="ECO:0007669"/>
    <property type="project" value="TreeGrafter"/>
</dbReference>
<feature type="compositionally biased region" description="Polar residues" evidence="3">
    <location>
        <begin position="464"/>
        <end position="474"/>
    </location>
</feature>
<dbReference type="InterPro" id="IPR011021">
    <property type="entry name" value="Arrestin-like_N"/>
</dbReference>
<dbReference type="SUPFAM" id="SSF81296">
    <property type="entry name" value="E set domains"/>
    <property type="match status" value="2"/>
</dbReference>
<reference evidence="5" key="1">
    <citation type="submission" date="2021-05" db="EMBL/GenBank/DDBJ databases">
        <authorList>
            <person name="Alioto T."/>
            <person name="Alioto T."/>
            <person name="Gomez Garrido J."/>
        </authorList>
    </citation>
    <scope>NUCLEOTIDE SEQUENCE</scope>
</reference>
<evidence type="ECO:0000256" key="2">
    <source>
        <dbReference type="ARBA" id="ARBA00022606"/>
    </source>
</evidence>
<dbReference type="PANTHER" id="PTHR11188">
    <property type="entry name" value="ARRESTIN DOMAIN CONTAINING PROTEIN"/>
    <property type="match status" value="1"/>
</dbReference>
<proteinExistence type="inferred from homology"/>
<dbReference type="PANTHER" id="PTHR11188:SF144">
    <property type="entry name" value="ARRESTIN C-TERMINAL-LIKE DOMAIN-CONTAINING PROTEIN"/>
    <property type="match status" value="1"/>
</dbReference>
<name>A0A8D8QV53_9HEMI</name>
<dbReference type="Pfam" id="PF02752">
    <property type="entry name" value="Arrestin_C"/>
    <property type="match status" value="1"/>
</dbReference>
<feature type="compositionally biased region" description="Polar residues" evidence="3">
    <location>
        <begin position="426"/>
        <end position="457"/>
    </location>
</feature>
<organism evidence="5">
    <name type="scientific">Cacopsylla melanoneura</name>
    <dbReference type="NCBI Taxonomy" id="428564"/>
    <lineage>
        <taxon>Eukaryota</taxon>
        <taxon>Metazoa</taxon>
        <taxon>Ecdysozoa</taxon>
        <taxon>Arthropoda</taxon>
        <taxon>Hexapoda</taxon>
        <taxon>Insecta</taxon>
        <taxon>Pterygota</taxon>
        <taxon>Neoptera</taxon>
        <taxon>Paraneoptera</taxon>
        <taxon>Hemiptera</taxon>
        <taxon>Sternorrhyncha</taxon>
        <taxon>Psylloidea</taxon>
        <taxon>Psyllidae</taxon>
        <taxon>Psyllinae</taxon>
        <taxon>Cacopsylla</taxon>
    </lineage>
</organism>
<dbReference type="Gene3D" id="2.60.40.640">
    <property type="match status" value="2"/>
</dbReference>
<dbReference type="GO" id="GO:0005737">
    <property type="term" value="C:cytoplasm"/>
    <property type="evidence" value="ECO:0007669"/>
    <property type="project" value="TreeGrafter"/>
</dbReference>
<dbReference type="AlphaFoldDB" id="A0A8D8QV53"/>
<dbReference type="InterPro" id="IPR014752">
    <property type="entry name" value="Arrestin-like_C"/>
</dbReference>
<comment type="similarity">
    <text evidence="1">Belongs to the arrestin family.</text>
</comment>
<dbReference type="SMART" id="SM01017">
    <property type="entry name" value="Arrestin_C"/>
    <property type="match status" value="2"/>
</dbReference>
<feature type="compositionally biased region" description="Basic and acidic residues" evidence="3">
    <location>
        <begin position="363"/>
        <end position="383"/>
    </location>
</feature>
<dbReference type="Pfam" id="PF00339">
    <property type="entry name" value="Arrestin_N"/>
    <property type="match status" value="1"/>
</dbReference>
<feature type="region of interest" description="Disordered" evidence="3">
    <location>
        <begin position="363"/>
        <end position="474"/>
    </location>
</feature>
<feature type="domain" description="Arrestin C-terminal-like" evidence="4">
    <location>
        <begin position="1"/>
        <end position="148"/>
    </location>
</feature>
<dbReference type="InterPro" id="IPR014756">
    <property type="entry name" value="Ig_E-set"/>
</dbReference>
<protein>
    <submittedName>
        <fullName evidence="5">Arrestin domain-containing protein 3</fullName>
    </submittedName>
</protein>
<dbReference type="InterPro" id="IPR050357">
    <property type="entry name" value="Arrestin_domain-protein"/>
</dbReference>
<dbReference type="EMBL" id="HBUF01104440">
    <property type="protein sequence ID" value="CAG6638871.1"/>
    <property type="molecule type" value="Transcribed_RNA"/>
</dbReference>
<sequence length="474" mass="53761">MDYIRDFDIKLDKEMYYAGETLGGHVILDTTENFKLRAVRLILRGKAHAEWKVLISGDRQTVKDDQYFIDDRACIFGKEKHDGPIPVLPRGLHTFPFKFQLPESSLPCSFESKPGYIRYYIKVTLDIPYASPPQGMKYFTIIGPHIDCMDEQYLKPLVGHDKKTTCCLWCEKGPLVITSVLERTAYVCGESIKLRTEIDNQGQDNVRLTVKLIQYVEYFIERGVLGVGKEVSHVVLEFKGDLVKTDSKYKWDSSDTLVIPVMPPSVTKICRIMQIYYVLQIGLETEKSSEELSMHFPLTIATVPFRIPNSKRQPELYYDTACDYVEGGMHIGPEFLIGDVYDGSSNNQSEMVVLYRPTYVAVRKDKPGDKNSKNGKSSGDKNGKNSSRSPNNHEILEKKDDRSGKSRNSLESSEKKHVKSSHRNDSYPNSKQNGPGSTIKQESATNQDSSRDISPNNSHRKPNETPTCSKTKDQ</sequence>
<dbReference type="InterPro" id="IPR011022">
    <property type="entry name" value="Arrestin_C-like"/>
</dbReference>